<feature type="region of interest" description="Disordered" evidence="1">
    <location>
        <begin position="135"/>
        <end position="164"/>
    </location>
</feature>
<evidence type="ECO:0000256" key="1">
    <source>
        <dbReference type="SAM" id="MobiDB-lite"/>
    </source>
</evidence>
<evidence type="ECO:0000313" key="3">
    <source>
        <dbReference type="RefSeq" id="XP_023000854.1"/>
    </source>
</evidence>
<name>A0A6J1KL49_CUCMA</name>
<reference evidence="3" key="1">
    <citation type="submission" date="2025-08" db="UniProtKB">
        <authorList>
            <consortium name="RefSeq"/>
        </authorList>
    </citation>
    <scope>IDENTIFICATION</scope>
    <source>
        <tissue evidence="3">Young leaves</tissue>
    </source>
</reference>
<proteinExistence type="predicted"/>
<dbReference type="RefSeq" id="XP_023000854.1">
    <property type="nucleotide sequence ID" value="XM_023145086.1"/>
</dbReference>
<feature type="compositionally biased region" description="Basic residues" evidence="1">
    <location>
        <begin position="153"/>
        <end position="164"/>
    </location>
</feature>
<organism evidence="2 3">
    <name type="scientific">Cucurbita maxima</name>
    <name type="common">Pumpkin</name>
    <name type="synonym">Winter squash</name>
    <dbReference type="NCBI Taxonomy" id="3661"/>
    <lineage>
        <taxon>Eukaryota</taxon>
        <taxon>Viridiplantae</taxon>
        <taxon>Streptophyta</taxon>
        <taxon>Embryophyta</taxon>
        <taxon>Tracheophyta</taxon>
        <taxon>Spermatophyta</taxon>
        <taxon>Magnoliopsida</taxon>
        <taxon>eudicotyledons</taxon>
        <taxon>Gunneridae</taxon>
        <taxon>Pentapetalae</taxon>
        <taxon>rosids</taxon>
        <taxon>fabids</taxon>
        <taxon>Cucurbitales</taxon>
        <taxon>Cucurbitaceae</taxon>
        <taxon>Cucurbiteae</taxon>
        <taxon>Cucurbita</taxon>
    </lineage>
</organism>
<dbReference type="GeneID" id="111495176"/>
<feature type="compositionally biased region" description="Polar residues" evidence="1">
    <location>
        <begin position="40"/>
        <end position="56"/>
    </location>
</feature>
<feature type="compositionally biased region" description="Low complexity" evidence="1">
    <location>
        <begin position="96"/>
        <end position="107"/>
    </location>
</feature>
<feature type="region of interest" description="Disordered" evidence="1">
    <location>
        <begin position="40"/>
        <end position="115"/>
    </location>
</feature>
<dbReference type="KEGG" id="cmax:111495176"/>
<accession>A0A6J1KL49</accession>
<dbReference type="AlphaFoldDB" id="A0A6J1KL49"/>
<dbReference type="OrthoDB" id="1916329at2759"/>
<protein>
    <submittedName>
        <fullName evidence="3">Uncharacterized protein LOC111495176</fullName>
    </submittedName>
</protein>
<gene>
    <name evidence="3" type="primary">LOC111495176</name>
</gene>
<dbReference type="Proteomes" id="UP000504608">
    <property type="component" value="Unplaced"/>
</dbReference>
<keyword evidence="2" id="KW-1185">Reference proteome</keyword>
<sequence>MIGKEGRSSESLCEKSMLLLANLIKLSSSISFANTANEATAGTSATRQRSGGNSAATPLIPGSRRLQEPQSRAKPIYVTKPGGDGFQISHGSPRYSPSSSSSSSSSSNVIHGESDCDEANVDGWAYKYIERVHRNRKDFDQYPTNEKPYSMGKNRHRRVTSVLN</sequence>
<evidence type="ECO:0000313" key="2">
    <source>
        <dbReference type="Proteomes" id="UP000504608"/>
    </source>
</evidence>